<name>A0A7E4USE6_PANRE</name>
<proteinExistence type="predicted"/>
<dbReference type="InterPro" id="IPR035940">
    <property type="entry name" value="CAP_sf"/>
</dbReference>
<protein>
    <submittedName>
        <fullName evidence="2">GON domain-containing protein</fullName>
    </submittedName>
</protein>
<accession>A0A7E4USE6</accession>
<reference evidence="1" key="1">
    <citation type="journal article" date="2013" name="Genetics">
        <title>The draft genome and transcriptome of Panagrellus redivivus are shaped by the harsh demands of a free-living lifestyle.</title>
        <authorList>
            <person name="Srinivasan J."/>
            <person name="Dillman A.R."/>
            <person name="Macchietto M.G."/>
            <person name="Heikkinen L."/>
            <person name="Lakso M."/>
            <person name="Fracchia K.M."/>
            <person name="Antoshechkin I."/>
            <person name="Mortazavi A."/>
            <person name="Wong G."/>
            <person name="Sternberg P.W."/>
        </authorList>
    </citation>
    <scope>NUCLEOTIDE SEQUENCE [LARGE SCALE GENOMIC DNA]</scope>
    <source>
        <strain evidence="1">MT8872</strain>
    </source>
</reference>
<dbReference type="Gene3D" id="3.40.33.10">
    <property type="entry name" value="CAP"/>
    <property type="match status" value="2"/>
</dbReference>
<reference evidence="2" key="2">
    <citation type="submission" date="2020-10" db="UniProtKB">
        <authorList>
            <consortium name="WormBaseParasite"/>
        </authorList>
    </citation>
    <scope>IDENTIFICATION</scope>
</reference>
<keyword evidence="1" id="KW-1185">Reference proteome</keyword>
<dbReference type="AlphaFoldDB" id="A0A7E4USE6"/>
<dbReference type="Proteomes" id="UP000492821">
    <property type="component" value="Unassembled WGS sequence"/>
</dbReference>
<evidence type="ECO:0000313" key="1">
    <source>
        <dbReference type="Proteomes" id="UP000492821"/>
    </source>
</evidence>
<dbReference type="WBParaSite" id="Pan_g12285.t1">
    <property type="protein sequence ID" value="Pan_g12285.t1"/>
    <property type="gene ID" value="Pan_g12285"/>
</dbReference>
<sequence length="406" mass="46221">MIVEHVNSYRAKINNNCAFLHGPVPPASNYRKVKYSCALEKNAKFECSSNMTFESDKFTWRKSQLNVKPRLFINFCSQSKWFNTMSIDPKTQTVKSSDEDAVFMKLFMSEDVTEVGCYVKLCDGIEYIACRSNHNSELPDSSPLYTPGQRCNVDSDCTLPGYHVCDATVGLCDYKSHHARKMEAYNTRCHYLRNIASERGAEKCNGNDTGSEFSNKEREATVFFVNSFRKLINNDCEFGKGVVKHISNYRKVMYSCAFEAESEFDCLYAAPETFKSDKYTLRAVGPVRNTSSVWSNFLYFSDWDHKRWLIDPYNQISSATESTKSFLRLTISPDVTEIGCYFKICGNHEYLACKTGHVVASLTNDPLYTPGKRCERDSDCTLPGYGICDVDYGLCEADWTLLSTQK</sequence>
<dbReference type="SUPFAM" id="SSF55797">
    <property type="entry name" value="PR-1-like"/>
    <property type="match status" value="1"/>
</dbReference>
<evidence type="ECO:0000313" key="2">
    <source>
        <dbReference type="WBParaSite" id="Pan_g12285.t1"/>
    </source>
</evidence>
<organism evidence="1 2">
    <name type="scientific">Panagrellus redivivus</name>
    <name type="common">Microworm</name>
    <dbReference type="NCBI Taxonomy" id="6233"/>
    <lineage>
        <taxon>Eukaryota</taxon>
        <taxon>Metazoa</taxon>
        <taxon>Ecdysozoa</taxon>
        <taxon>Nematoda</taxon>
        <taxon>Chromadorea</taxon>
        <taxon>Rhabditida</taxon>
        <taxon>Tylenchina</taxon>
        <taxon>Panagrolaimomorpha</taxon>
        <taxon>Panagrolaimoidea</taxon>
        <taxon>Panagrolaimidae</taxon>
        <taxon>Panagrellus</taxon>
    </lineage>
</organism>